<dbReference type="AlphaFoldDB" id="A0AAU7QES9"/>
<protein>
    <submittedName>
        <fullName evidence="1">Uncharacterized protein</fullName>
    </submittedName>
</protein>
<dbReference type="InterPro" id="IPR035959">
    <property type="entry name" value="RutC-like_sf"/>
</dbReference>
<evidence type="ECO:0000313" key="1">
    <source>
        <dbReference type="EMBL" id="XBS71432.1"/>
    </source>
</evidence>
<sequence length="61" mass="7141">MKITLWMRDKNQRDIVNRHWERVFPDPQSRPARHALDGNFSGNIRFQCDFIAVLACRNAAG</sequence>
<reference evidence="1" key="1">
    <citation type="submission" date="2024-06" db="EMBL/GenBank/DDBJ databases">
        <authorList>
            <person name="Coelho C."/>
            <person name="Bento M."/>
            <person name="Garcia E."/>
            <person name="Camelo A."/>
            <person name="Brandao I."/>
            <person name="Espirito Santo C."/>
            <person name="Trovao J."/>
            <person name="Verissimo A."/>
            <person name="Costa J."/>
            <person name="Tiago I."/>
        </authorList>
    </citation>
    <scope>NUCLEOTIDE SEQUENCE</scope>
    <source>
        <strain evidence="1">KWT182</strain>
    </source>
</reference>
<accession>A0AAU7QES9</accession>
<gene>
    <name evidence="1" type="ORF">ABK905_11145</name>
</gene>
<organism evidence="1">
    <name type="scientific">Acerihabitans sp. KWT182</name>
    <dbReference type="NCBI Taxonomy" id="3157919"/>
    <lineage>
        <taxon>Bacteria</taxon>
        <taxon>Pseudomonadati</taxon>
        <taxon>Pseudomonadota</taxon>
        <taxon>Gammaproteobacteria</taxon>
        <taxon>Enterobacterales</taxon>
        <taxon>Pectobacteriaceae</taxon>
        <taxon>Acerihabitans</taxon>
    </lineage>
</organism>
<proteinExistence type="predicted"/>
<dbReference type="SUPFAM" id="SSF55298">
    <property type="entry name" value="YjgF-like"/>
    <property type="match status" value="1"/>
</dbReference>
<name>A0AAU7QES9_9GAMM</name>
<dbReference type="EMBL" id="CP157947">
    <property type="protein sequence ID" value="XBS71432.1"/>
    <property type="molecule type" value="Genomic_DNA"/>
</dbReference>